<proteinExistence type="predicted"/>
<dbReference type="EMBL" id="CP012808">
    <property type="protein sequence ID" value="ALH95141.1"/>
    <property type="molecule type" value="Genomic_DNA"/>
</dbReference>
<dbReference type="KEGG" id="aei:AOY20_06080"/>
<organism evidence="1 2">
    <name type="scientific">Acinetobacter equi</name>
    <dbReference type="NCBI Taxonomy" id="1324350"/>
    <lineage>
        <taxon>Bacteria</taxon>
        <taxon>Pseudomonadati</taxon>
        <taxon>Pseudomonadota</taxon>
        <taxon>Gammaproteobacteria</taxon>
        <taxon>Moraxellales</taxon>
        <taxon>Moraxellaceae</taxon>
        <taxon>Acinetobacter</taxon>
    </lineage>
</organism>
<dbReference type="RefSeq" id="WP_054581035.1">
    <property type="nucleotide sequence ID" value="NZ_CP012808.1"/>
</dbReference>
<evidence type="ECO:0000313" key="1">
    <source>
        <dbReference type="EMBL" id="ALH95141.1"/>
    </source>
</evidence>
<dbReference type="OrthoDB" id="6672593at2"/>
<reference evidence="1 2" key="1">
    <citation type="journal article" date="2015" name="Int. J. Syst. Evol. Microbiol.">
        <title>Acinetobacter equi sp. nov. isolated from horse faeces.</title>
        <authorList>
            <person name="Poppel M.T."/>
            <person name="Skiebe E."/>
            <person name="Laue M."/>
            <person name="Bergmann H."/>
            <person name="Ebersberger I."/>
            <person name="Garn T."/>
            <person name="Fruth A."/>
            <person name="Baumgardt S."/>
            <person name="Busse H.J."/>
            <person name="Wilharm G."/>
        </authorList>
    </citation>
    <scope>NUCLEOTIDE SEQUENCE [LARGE SCALE GENOMIC DNA]</scope>
    <source>
        <strain evidence="1 2">114</strain>
    </source>
</reference>
<name>A0A0N9VD07_9GAMM</name>
<dbReference type="Proteomes" id="UP000064939">
    <property type="component" value="Chromosome"/>
</dbReference>
<accession>A0A0N9VD07</accession>
<sequence length="358" mass="42100">MRLFQDLLDQSRQLNQTPHNKKLNLPYHVPNHKYKTIIVGLKVPNLPAPLHYLNFFTAIGVDEFSIFYNESAIQTTALDTAVTLVSSSPHMIGQLNSYSISHECFFNQQEFQFAQREHLSGHFSSLLLERASDELGFELEIEAAKPLNYFSKLRFNLAEHWSLTAFCRGVIVYKQQEYKINEIASFEFARSSYLSYLSCAFYVYQLINIGNEQQIIFVQCRNTLSQLMYSRIYFKNIEKQNIQYFDEDVEFHIRRLYPKIKTPNNQFMYLPREFEWSYSNENLSIVLEGHSRGDFKFGLGAGFVGSFYYTLKVNDEIFEGASGYGEYIDCRDLKWQEQNKEDEMMKKFEQAVPLMFKK</sequence>
<dbReference type="Pfam" id="PF20375">
    <property type="entry name" value="DUF6670"/>
    <property type="match status" value="1"/>
</dbReference>
<gene>
    <name evidence="1" type="ORF">AOY20_06080</name>
</gene>
<keyword evidence="2" id="KW-1185">Reference proteome</keyword>
<dbReference type="InterPro" id="IPR046611">
    <property type="entry name" value="DUF6670"/>
</dbReference>
<dbReference type="STRING" id="1324350.AOY20_06080"/>
<evidence type="ECO:0000313" key="2">
    <source>
        <dbReference type="Proteomes" id="UP000064939"/>
    </source>
</evidence>
<dbReference type="AlphaFoldDB" id="A0A0N9VD07"/>
<protein>
    <submittedName>
        <fullName evidence="1">Uncharacterized protein</fullName>
    </submittedName>
</protein>